<dbReference type="Proteomes" id="UP001431449">
    <property type="component" value="Unassembled WGS sequence"/>
</dbReference>
<comment type="caution">
    <text evidence="2">The sequence shown here is derived from an EMBL/GenBank/DDBJ whole genome shotgun (WGS) entry which is preliminary data.</text>
</comment>
<dbReference type="CDD" id="cd06558">
    <property type="entry name" value="crotonase-like"/>
    <property type="match status" value="1"/>
</dbReference>
<name>A0ABT0GLI1_9GAMM</name>
<dbReference type="RefSeq" id="WP_248211101.1">
    <property type="nucleotide sequence ID" value="NZ_JALNMH010000015.1"/>
</dbReference>
<keyword evidence="3" id="KW-1185">Reference proteome</keyword>
<organism evidence="2 3">
    <name type="scientific">Pseudomarimonas salicorniae</name>
    <dbReference type="NCBI Taxonomy" id="2933270"/>
    <lineage>
        <taxon>Bacteria</taxon>
        <taxon>Pseudomonadati</taxon>
        <taxon>Pseudomonadota</taxon>
        <taxon>Gammaproteobacteria</taxon>
        <taxon>Lysobacterales</taxon>
        <taxon>Lysobacteraceae</taxon>
        <taxon>Pseudomarimonas</taxon>
    </lineage>
</organism>
<dbReference type="SUPFAM" id="SSF52096">
    <property type="entry name" value="ClpP/crotonase"/>
    <property type="match status" value="1"/>
</dbReference>
<evidence type="ECO:0000256" key="1">
    <source>
        <dbReference type="ARBA" id="ARBA00005254"/>
    </source>
</evidence>
<accession>A0ABT0GLI1</accession>
<dbReference type="EMBL" id="JALNMH010000015">
    <property type="protein sequence ID" value="MCK7595273.1"/>
    <property type="molecule type" value="Genomic_DNA"/>
</dbReference>
<dbReference type="Pfam" id="PF00378">
    <property type="entry name" value="ECH_1"/>
    <property type="match status" value="1"/>
</dbReference>
<dbReference type="InterPro" id="IPR029045">
    <property type="entry name" value="ClpP/crotonase-like_dom_sf"/>
</dbReference>
<sequence length="252" mass="26858">MLETQSLDAGIVELRMARPPVNALNPDLLAAIAEGLDKAVADGAQGIVFSGAPGMFSAGLDVPYLLTLERPALESAWQAFFTVCSKLAFSPVPVAAAITGHSPAGGAVMSLFCDYRVMAEGSFRIGLNEVQVGLVVPDPIQAALRRLVGDYRAERLLVAGAMLESVEALRVGLVDELATPEQVVQTAARFLASHLSLPRSAMLRTREMARADLREAIGKPGSVDLSPFMEAWFEDETQQVLGALVARLKSKK</sequence>
<reference evidence="2" key="1">
    <citation type="submission" date="2022-04" db="EMBL/GenBank/DDBJ databases">
        <title>Lysobacter sp. CAU 1642 isolated from sea sand.</title>
        <authorList>
            <person name="Kim W."/>
        </authorList>
    </citation>
    <scope>NUCLEOTIDE SEQUENCE</scope>
    <source>
        <strain evidence="2">CAU 1642</strain>
    </source>
</reference>
<dbReference type="InterPro" id="IPR001753">
    <property type="entry name" value="Enoyl-CoA_hydra/iso"/>
</dbReference>
<comment type="similarity">
    <text evidence="1">Belongs to the enoyl-CoA hydratase/isomerase family.</text>
</comment>
<dbReference type="PANTHER" id="PTHR11941">
    <property type="entry name" value="ENOYL-COA HYDRATASE-RELATED"/>
    <property type="match status" value="1"/>
</dbReference>
<proteinExistence type="inferred from homology"/>
<dbReference type="Gene3D" id="3.90.226.10">
    <property type="entry name" value="2-enoyl-CoA Hydratase, Chain A, domain 1"/>
    <property type="match status" value="1"/>
</dbReference>
<dbReference type="PANTHER" id="PTHR11941:SF54">
    <property type="entry name" value="ENOYL-COA HYDRATASE, MITOCHONDRIAL"/>
    <property type="match status" value="1"/>
</dbReference>
<gene>
    <name evidence="2" type="ORF">M0G41_16560</name>
</gene>
<evidence type="ECO:0000313" key="2">
    <source>
        <dbReference type="EMBL" id="MCK7595273.1"/>
    </source>
</evidence>
<evidence type="ECO:0000313" key="3">
    <source>
        <dbReference type="Proteomes" id="UP001431449"/>
    </source>
</evidence>
<protein>
    <submittedName>
        <fullName evidence="2">Enoyl-CoA hydratase/isomerase family protein</fullName>
    </submittedName>
</protein>